<keyword evidence="1" id="KW-0812">Transmembrane</keyword>
<keyword evidence="1" id="KW-0472">Membrane</keyword>
<feature type="transmembrane region" description="Helical" evidence="1">
    <location>
        <begin position="89"/>
        <end position="108"/>
    </location>
</feature>
<dbReference type="Proteomes" id="UP000240760">
    <property type="component" value="Unassembled WGS sequence"/>
</dbReference>
<evidence type="ECO:0000313" key="2">
    <source>
        <dbReference type="EMBL" id="PTB74230.1"/>
    </source>
</evidence>
<accession>A0A2T4BY09</accession>
<evidence type="ECO:0000256" key="1">
    <source>
        <dbReference type="SAM" id="Phobius"/>
    </source>
</evidence>
<keyword evidence="3" id="KW-1185">Reference proteome</keyword>
<feature type="transmembrane region" description="Helical" evidence="1">
    <location>
        <begin position="58"/>
        <end position="77"/>
    </location>
</feature>
<protein>
    <submittedName>
        <fullName evidence="2">Uncharacterized protein</fullName>
    </submittedName>
</protein>
<evidence type="ECO:0000313" key="3">
    <source>
        <dbReference type="Proteomes" id="UP000240760"/>
    </source>
</evidence>
<dbReference type="EMBL" id="KZ679136">
    <property type="protein sequence ID" value="PTB74230.1"/>
    <property type="molecule type" value="Genomic_DNA"/>
</dbReference>
<keyword evidence="1" id="KW-1133">Transmembrane helix</keyword>
<sequence>MCLYANVYANVLPPNPTRAADAPPVPRALDQKLQVVCRLHAQDAVNGVAVTHTSPHAATTPVLFFFSLLLCPLAPLLRPPRRKWAPCPFFSLLLRLLLVPVSCVYAVACNMTGFWLPPATKTALCFSDPRRREGH</sequence>
<gene>
    <name evidence="2" type="ORF">M440DRAFT_110903</name>
</gene>
<organism evidence="2 3">
    <name type="scientific">Trichoderma longibrachiatum ATCC 18648</name>
    <dbReference type="NCBI Taxonomy" id="983965"/>
    <lineage>
        <taxon>Eukaryota</taxon>
        <taxon>Fungi</taxon>
        <taxon>Dikarya</taxon>
        <taxon>Ascomycota</taxon>
        <taxon>Pezizomycotina</taxon>
        <taxon>Sordariomycetes</taxon>
        <taxon>Hypocreomycetidae</taxon>
        <taxon>Hypocreales</taxon>
        <taxon>Hypocreaceae</taxon>
        <taxon>Trichoderma</taxon>
    </lineage>
</organism>
<proteinExistence type="predicted"/>
<reference evidence="2 3" key="1">
    <citation type="submission" date="2016-07" db="EMBL/GenBank/DDBJ databases">
        <title>Multiple horizontal gene transfer events from other fungi enriched the ability of initially mycotrophic Trichoderma (Ascomycota) to feed on dead plant biomass.</title>
        <authorList>
            <consortium name="DOE Joint Genome Institute"/>
            <person name="Aerts A."/>
            <person name="Atanasova L."/>
            <person name="Chenthamara K."/>
            <person name="Zhang J."/>
            <person name="Grujic M."/>
            <person name="Henrissat B."/>
            <person name="Kuo A."/>
            <person name="Salamov A."/>
            <person name="Lipzen A."/>
            <person name="Labutti K."/>
            <person name="Barry K."/>
            <person name="Miao Y."/>
            <person name="Rahimi M.J."/>
            <person name="Shen Q."/>
            <person name="Grigoriev I.V."/>
            <person name="Kubicek C.P."/>
            <person name="Druzhinina I.S."/>
        </authorList>
    </citation>
    <scope>NUCLEOTIDE SEQUENCE [LARGE SCALE GENOMIC DNA]</scope>
    <source>
        <strain evidence="2 3">ATCC 18648</strain>
    </source>
</reference>
<name>A0A2T4BY09_TRILO</name>
<dbReference type="AlphaFoldDB" id="A0A2T4BY09"/>